<keyword evidence="2" id="KW-1185">Reference proteome</keyword>
<proteinExistence type="predicted"/>
<evidence type="ECO:0000313" key="2">
    <source>
        <dbReference type="Proteomes" id="UP000790709"/>
    </source>
</evidence>
<accession>A0ACB8C117</accession>
<evidence type="ECO:0000313" key="1">
    <source>
        <dbReference type="EMBL" id="KAH7930647.1"/>
    </source>
</evidence>
<protein>
    <submittedName>
        <fullName evidence="1">Uncharacterized protein</fullName>
    </submittedName>
</protein>
<gene>
    <name evidence="1" type="ORF">BV22DRAFT_44217</name>
</gene>
<reference evidence="1" key="1">
    <citation type="journal article" date="2021" name="New Phytol.">
        <title>Evolutionary innovations through gain and loss of genes in the ectomycorrhizal Boletales.</title>
        <authorList>
            <person name="Wu G."/>
            <person name="Miyauchi S."/>
            <person name="Morin E."/>
            <person name="Kuo A."/>
            <person name="Drula E."/>
            <person name="Varga T."/>
            <person name="Kohler A."/>
            <person name="Feng B."/>
            <person name="Cao Y."/>
            <person name="Lipzen A."/>
            <person name="Daum C."/>
            <person name="Hundley H."/>
            <person name="Pangilinan J."/>
            <person name="Johnson J."/>
            <person name="Barry K."/>
            <person name="LaButti K."/>
            <person name="Ng V."/>
            <person name="Ahrendt S."/>
            <person name="Min B."/>
            <person name="Choi I.G."/>
            <person name="Park H."/>
            <person name="Plett J.M."/>
            <person name="Magnuson J."/>
            <person name="Spatafora J.W."/>
            <person name="Nagy L.G."/>
            <person name="Henrissat B."/>
            <person name="Grigoriev I.V."/>
            <person name="Yang Z.L."/>
            <person name="Xu J."/>
            <person name="Martin F.M."/>
        </authorList>
    </citation>
    <scope>NUCLEOTIDE SEQUENCE</scope>
    <source>
        <strain evidence="1">KUC20120723A-06</strain>
    </source>
</reference>
<sequence>MATPVTEVLTLTSNELMSTSDNPRECAEIIKNFSGFQRLFWGNRVQEPGVYQWFIDWDERPKQADPEASKTVEEKLREVVSQPPERKLVAFKTFPHTHCFTAPITEVIYATAKPDTDLEEFKKVVDVSLQATEVFKGCYGTSWGYVLDTEREVMMVVGWESIEDHVSFTKTEEFRVTTDPFLELVSKSGFYYMKAHSS</sequence>
<dbReference type="EMBL" id="MU266330">
    <property type="protein sequence ID" value="KAH7930647.1"/>
    <property type="molecule type" value="Genomic_DNA"/>
</dbReference>
<comment type="caution">
    <text evidence="1">The sequence shown here is derived from an EMBL/GenBank/DDBJ whole genome shotgun (WGS) entry which is preliminary data.</text>
</comment>
<organism evidence="1 2">
    <name type="scientific">Leucogyrophana mollusca</name>
    <dbReference type="NCBI Taxonomy" id="85980"/>
    <lineage>
        <taxon>Eukaryota</taxon>
        <taxon>Fungi</taxon>
        <taxon>Dikarya</taxon>
        <taxon>Basidiomycota</taxon>
        <taxon>Agaricomycotina</taxon>
        <taxon>Agaricomycetes</taxon>
        <taxon>Agaricomycetidae</taxon>
        <taxon>Boletales</taxon>
        <taxon>Boletales incertae sedis</taxon>
        <taxon>Leucogyrophana</taxon>
    </lineage>
</organism>
<dbReference type="Proteomes" id="UP000790709">
    <property type="component" value="Unassembled WGS sequence"/>
</dbReference>
<name>A0ACB8C117_9AGAM</name>